<dbReference type="Pfam" id="PF24626">
    <property type="entry name" value="SH3_Tf2-1"/>
    <property type="match status" value="1"/>
</dbReference>
<keyword evidence="3" id="KW-0540">Nuclease</keyword>
<evidence type="ECO:0000259" key="10">
    <source>
        <dbReference type="Pfam" id="PF24626"/>
    </source>
</evidence>
<dbReference type="PANTHER" id="PTHR37984:SF5">
    <property type="entry name" value="PROTEIN NYNRIN-LIKE"/>
    <property type="match status" value="1"/>
</dbReference>
<dbReference type="InterPro" id="IPR043128">
    <property type="entry name" value="Rev_trsase/Diguanyl_cyclase"/>
</dbReference>
<gene>
    <name evidence="11" type="ORF">EPI10_028111</name>
</gene>
<evidence type="ECO:0000256" key="4">
    <source>
        <dbReference type="ARBA" id="ARBA00022759"/>
    </source>
</evidence>
<feature type="region of interest" description="Disordered" evidence="7">
    <location>
        <begin position="92"/>
        <end position="180"/>
    </location>
</feature>
<accession>A0A5B6UW89</accession>
<name>A0A5B6UW89_9ROSI</name>
<keyword evidence="1" id="KW-0808">Transferase</keyword>
<evidence type="ECO:0000256" key="3">
    <source>
        <dbReference type="ARBA" id="ARBA00022722"/>
    </source>
</evidence>
<dbReference type="SUPFAM" id="SSF56672">
    <property type="entry name" value="DNA/RNA polymerases"/>
    <property type="match status" value="1"/>
</dbReference>
<feature type="domain" description="Reverse transcriptase" evidence="8">
    <location>
        <begin position="304"/>
        <end position="425"/>
    </location>
</feature>
<dbReference type="GO" id="GO:0003964">
    <property type="term" value="F:RNA-directed DNA polymerase activity"/>
    <property type="evidence" value="ECO:0007669"/>
    <property type="project" value="UniProtKB-KW"/>
</dbReference>
<keyword evidence="4" id="KW-0255">Endonuclease</keyword>
<keyword evidence="2" id="KW-0548">Nucleotidyltransferase</keyword>
<feature type="domain" description="Reverse transcriptase RNase H-like" evidence="9">
    <location>
        <begin position="466"/>
        <end position="551"/>
    </location>
</feature>
<dbReference type="PANTHER" id="PTHR37984">
    <property type="entry name" value="PROTEIN CBG26694"/>
    <property type="match status" value="1"/>
</dbReference>
<dbReference type="GO" id="GO:0016787">
    <property type="term" value="F:hydrolase activity"/>
    <property type="evidence" value="ECO:0007669"/>
    <property type="project" value="UniProtKB-KW"/>
</dbReference>
<dbReference type="InterPro" id="IPR050951">
    <property type="entry name" value="Retrovirus_Pol_polyprotein"/>
</dbReference>
<feature type="domain" description="Tf2-1-like SH3-like" evidence="10">
    <location>
        <begin position="749"/>
        <end position="813"/>
    </location>
</feature>
<evidence type="ECO:0000313" key="11">
    <source>
        <dbReference type="EMBL" id="KAA3461548.1"/>
    </source>
</evidence>
<reference evidence="12" key="1">
    <citation type="journal article" date="2019" name="Plant Biotechnol. J.">
        <title>Genome sequencing of the Australian wild diploid species Gossypium australe highlights disease resistance and delayed gland morphogenesis.</title>
        <authorList>
            <person name="Cai Y."/>
            <person name="Cai X."/>
            <person name="Wang Q."/>
            <person name="Wang P."/>
            <person name="Zhang Y."/>
            <person name="Cai C."/>
            <person name="Xu Y."/>
            <person name="Wang K."/>
            <person name="Zhou Z."/>
            <person name="Wang C."/>
            <person name="Geng S."/>
            <person name="Li B."/>
            <person name="Dong Q."/>
            <person name="Hou Y."/>
            <person name="Wang H."/>
            <person name="Ai P."/>
            <person name="Liu Z."/>
            <person name="Yi F."/>
            <person name="Sun M."/>
            <person name="An G."/>
            <person name="Cheng J."/>
            <person name="Zhang Y."/>
            <person name="Shi Q."/>
            <person name="Xie Y."/>
            <person name="Shi X."/>
            <person name="Chang Y."/>
            <person name="Huang F."/>
            <person name="Chen Y."/>
            <person name="Hong S."/>
            <person name="Mi L."/>
            <person name="Sun Q."/>
            <person name="Zhang L."/>
            <person name="Zhou B."/>
            <person name="Peng R."/>
            <person name="Zhang X."/>
            <person name="Liu F."/>
        </authorList>
    </citation>
    <scope>NUCLEOTIDE SEQUENCE [LARGE SCALE GENOMIC DNA]</scope>
    <source>
        <strain evidence="12">cv. PA1801</strain>
    </source>
</reference>
<dbReference type="Gene3D" id="3.10.10.10">
    <property type="entry name" value="HIV Type 1 Reverse Transcriptase, subunit A, domain 1"/>
    <property type="match status" value="1"/>
</dbReference>
<keyword evidence="12" id="KW-1185">Reference proteome</keyword>
<dbReference type="InterPro" id="IPR041373">
    <property type="entry name" value="RT_RNaseH"/>
</dbReference>
<dbReference type="CDD" id="cd09274">
    <property type="entry name" value="RNase_HI_RT_Ty3"/>
    <property type="match status" value="1"/>
</dbReference>
<feature type="compositionally biased region" description="Polar residues" evidence="7">
    <location>
        <begin position="134"/>
        <end position="158"/>
    </location>
</feature>
<dbReference type="FunFam" id="3.30.70.270:FF:000003">
    <property type="entry name" value="Transposon Ty3-G Gag-Pol polyprotein"/>
    <property type="match status" value="1"/>
</dbReference>
<feature type="compositionally biased region" description="Polar residues" evidence="7">
    <location>
        <begin position="167"/>
        <end position="180"/>
    </location>
</feature>
<comment type="caution">
    <text evidence="11">The sequence shown here is derived from an EMBL/GenBank/DDBJ whole genome shotgun (WGS) entry which is preliminary data.</text>
</comment>
<evidence type="ECO:0000256" key="6">
    <source>
        <dbReference type="ARBA" id="ARBA00022918"/>
    </source>
</evidence>
<keyword evidence="6 11" id="KW-0695">RNA-directed DNA polymerase</keyword>
<feature type="compositionally biased region" description="Polar residues" evidence="7">
    <location>
        <begin position="114"/>
        <end position="124"/>
    </location>
</feature>
<dbReference type="InterPro" id="IPR056924">
    <property type="entry name" value="SH3_Tf2-1"/>
</dbReference>
<dbReference type="Pfam" id="PF00078">
    <property type="entry name" value="RVT_1"/>
    <property type="match status" value="1"/>
</dbReference>
<evidence type="ECO:0000259" key="9">
    <source>
        <dbReference type="Pfam" id="PF17917"/>
    </source>
</evidence>
<evidence type="ECO:0000313" key="12">
    <source>
        <dbReference type="Proteomes" id="UP000325315"/>
    </source>
</evidence>
<evidence type="ECO:0000256" key="5">
    <source>
        <dbReference type="ARBA" id="ARBA00022801"/>
    </source>
</evidence>
<dbReference type="CDD" id="cd01647">
    <property type="entry name" value="RT_LTR"/>
    <property type="match status" value="1"/>
</dbReference>
<keyword evidence="5" id="KW-0378">Hydrolase</keyword>
<dbReference type="GO" id="GO:0004519">
    <property type="term" value="F:endonuclease activity"/>
    <property type="evidence" value="ECO:0007669"/>
    <property type="project" value="UniProtKB-KW"/>
</dbReference>
<proteinExistence type="predicted"/>
<dbReference type="Proteomes" id="UP000325315">
    <property type="component" value="Unassembled WGS sequence"/>
</dbReference>
<dbReference type="InterPro" id="IPR043502">
    <property type="entry name" value="DNA/RNA_pol_sf"/>
</dbReference>
<dbReference type="InterPro" id="IPR000477">
    <property type="entry name" value="RT_dom"/>
</dbReference>
<dbReference type="AlphaFoldDB" id="A0A5B6UW89"/>
<evidence type="ECO:0000256" key="1">
    <source>
        <dbReference type="ARBA" id="ARBA00022679"/>
    </source>
</evidence>
<protein>
    <submittedName>
        <fullName evidence="11">Reverse transcriptase</fullName>
    </submittedName>
</protein>
<evidence type="ECO:0000256" key="2">
    <source>
        <dbReference type="ARBA" id="ARBA00022695"/>
    </source>
</evidence>
<evidence type="ECO:0000259" key="8">
    <source>
        <dbReference type="Pfam" id="PF00078"/>
    </source>
</evidence>
<organism evidence="11 12">
    <name type="scientific">Gossypium australe</name>
    <dbReference type="NCBI Taxonomy" id="47621"/>
    <lineage>
        <taxon>Eukaryota</taxon>
        <taxon>Viridiplantae</taxon>
        <taxon>Streptophyta</taxon>
        <taxon>Embryophyta</taxon>
        <taxon>Tracheophyta</taxon>
        <taxon>Spermatophyta</taxon>
        <taxon>Magnoliopsida</taxon>
        <taxon>eudicotyledons</taxon>
        <taxon>Gunneridae</taxon>
        <taxon>Pentapetalae</taxon>
        <taxon>rosids</taxon>
        <taxon>malvids</taxon>
        <taxon>Malvales</taxon>
        <taxon>Malvaceae</taxon>
        <taxon>Malvoideae</taxon>
        <taxon>Gossypium</taxon>
    </lineage>
</organism>
<evidence type="ECO:0000256" key="7">
    <source>
        <dbReference type="SAM" id="MobiDB-lite"/>
    </source>
</evidence>
<dbReference type="Gene3D" id="3.30.70.270">
    <property type="match status" value="2"/>
</dbReference>
<dbReference type="OrthoDB" id="779927at2759"/>
<sequence length="878" mass="101269">MPFITCDSVISPDNFKSCVYIAMDPNRALADDVESNVPASIHGTAPSESRHVSEFRATVDDDPERAKFWLENTIQSLQSRGIWQRKEKVDFEVRDSRKRPMSKPYHSSSKKSWDSYNRSNTLVGYSNRDRGKQYISSKTQTTSVSSFDSSTRMSNTTARGRPPRNMGNVTSSKGATKYSTVRSEARAPARAYAIRAREYASSPDVITMCSKSLPVESTKFVIKVLNPLGMFVLVDKVYKNCPLMIRGYCFLAYLMLLLFDEFDVILDDVSSEICEESTVNITDIDAPYGMAPIELKELKAQLQELTDRGFARPSFPPWGAPVLFVKKKDGSMSLTRYGHDEFLVMPFGLTNAPAVFMDLMNRIFRLYLDRFFVVFIDDILIYSRDESEHAEHLRIVLQTLRDKQLFAKFSKCEFWLQEVGFLGHIVLAEGILVDPIKISAVFDWKPPRNVSKVRSFLGLVGYYRLKGLGCVLMQEGKVKAYSSRQLKSDEKNYLTHDLELAAIVFALKIWRHHFYGEKCHIFTDHKSFKYLISQKDLNSRQRRWLELLKDYELVIDYHPGKVNVVADALSRKSLFALQAMNTHLTLSDDGSFLAKLKAKPLFLQQIYEAQKCDNKLQARRVQCESISDLGYHIRFDDYLMFQDRICIPKISSFFKNFYTKHTVDKVMMDFVSGLPLSPKKKDAIWVVADRLTKPIHFIPLSEKKIHGVDLIRETKDKVKVIRNSLKADSNRQKSYADLKRKNIGFQIDDRVFLKVSLWKKILHFGRKGKLSPRFIRPCEIIERIGPVAYRLALPSELEKILNVFHVSMLCRYRSDPSHVISTTEIEIQPDITYSKEPINILAREIKELRNKRIALVKVLWQRHGVEKATWEPEEAMRK</sequence>
<dbReference type="Pfam" id="PF17917">
    <property type="entry name" value="RT_RNaseH"/>
    <property type="match status" value="1"/>
</dbReference>
<dbReference type="EMBL" id="SMMG02000009">
    <property type="protein sequence ID" value="KAA3461548.1"/>
    <property type="molecule type" value="Genomic_DNA"/>
</dbReference>